<dbReference type="InterPro" id="IPR058625">
    <property type="entry name" value="MdtA-like_BSH"/>
</dbReference>
<dbReference type="GO" id="GO:0046677">
    <property type="term" value="P:response to antibiotic"/>
    <property type="evidence" value="ECO:0007669"/>
    <property type="project" value="TreeGrafter"/>
</dbReference>
<dbReference type="PROSITE" id="PS51257">
    <property type="entry name" value="PROKAR_LIPOPROTEIN"/>
    <property type="match status" value="1"/>
</dbReference>
<dbReference type="InterPro" id="IPR058627">
    <property type="entry name" value="MdtA-like_C"/>
</dbReference>
<dbReference type="OrthoDB" id="9816569at2"/>
<dbReference type="InterPro" id="IPR058626">
    <property type="entry name" value="MdtA-like_b-barrel"/>
</dbReference>
<dbReference type="EMBL" id="RWJF01000001">
    <property type="protein sequence ID" value="RST29864.1"/>
    <property type="molecule type" value="Genomic_DNA"/>
</dbReference>
<dbReference type="PANTHER" id="PTHR30158">
    <property type="entry name" value="ACRA/E-RELATED COMPONENT OF DRUG EFFLUX TRANSPORTER"/>
    <property type="match status" value="1"/>
</dbReference>
<feature type="domain" description="Multidrug resistance protein MdtA-like barrel-sandwich hybrid" evidence="5">
    <location>
        <begin position="60"/>
        <end position="202"/>
    </location>
</feature>
<dbReference type="Pfam" id="PF25876">
    <property type="entry name" value="HH_MFP_RND"/>
    <property type="match status" value="1"/>
</dbReference>
<dbReference type="Gene3D" id="1.10.287.470">
    <property type="entry name" value="Helix hairpin bin"/>
    <property type="match status" value="1"/>
</dbReference>
<dbReference type="InterPro" id="IPR006143">
    <property type="entry name" value="RND_pump_MFP"/>
</dbReference>
<evidence type="ECO:0000256" key="2">
    <source>
        <dbReference type="ARBA" id="ARBA00009477"/>
    </source>
</evidence>
<dbReference type="GO" id="GO:0005886">
    <property type="term" value="C:plasma membrane"/>
    <property type="evidence" value="ECO:0007669"/>
    <property type="project" value="TreeGrafter"/>
</dbReference>
<dbReference type="RefSeq" id="WP_126717702.1">
    <property type="nucleotide sequence ID" value="NZ_RWJF01000001.1"/>
</dbReference>
<dbReference type="AlphaFoldDB" id="A0A429V7G4"/>
<organism evidence="8 9">
    <name type="scientific">Sphingomonas ginkgonis</name>
    <dbReference type="NCBI Taxonomy" id="2315330"/>
    <lineage>
        <taxon>Bacteria</taxon>
        <taxon>Pseudomonadati</taxon>
        <taxon>Pseudomonadota</taxon>
        <taxon>Alphaproteobacteria</taxon>
        <taxon>Sphingomonadales</taxon>
        <taxon>Sphingomonadaceae</taxon>
        <taxon>Sphingomonas</taxon>
    </lineage>
</organism>
<dbReference type="SUPFAM" id="SSF111369">
    <property type="entry name" value="HlyD-like secretion proteins"/>
    <property type="match status" value="1"/>
</dbReference>
<dbReference type="NCBIfam" id="TIGR01730">
    <property type="entry name" value="RND_mfp"/>
    <property type="match status" value="1"/>
</dbReference>
<dbReference type="Gene3D" id="2.40.420.20">
    <property type="match status" value="1"/>
</dbReference>
<dbReference type="PANTHER" id="PTHR30158:SF3">
    <property type="entry name" value="MULTIDRUG EFFLUX PUMP SUBUNIT ACRA-RELATED"/>
    <property type="match status" value="1"/>
</dbReference>
<comment type="subcellular location">
    <subcellularLocation>
        <location evidence="1">Cell envelope</location>
    </subcellularLocation>
</comment>
<comment type="caution">
    <text evidence="8">The sequence shown here is derived from an EMBL/GenBank/DDBJ whole genome shotgun (WGS) entry which is preliminary data.</text>
</comment>
<feature type="domain" description="Multidrug resistance protein MdtA-like C-terminal permuted SH3" evidence="7">
    <location>
        <begin position="297"/>
        <end position="357"/>
    </location>
</feature>
<feature type="domain" description="Multidrug resistance protein MdtA-like beta-barrel" evidence="6">
    <location>
        <begin position="206"/>
        <end position="288"/>
    </location>
</feature>
<evidence type="ECO:0000256" key="3">
    <source>
        <dbReference type="SAM" id="MobiDB-lite"/>
    </source>
</evidence>
<protein>
    <submittedName>
        <fullName evidence="8">Efflux RND transporter periplasmic adaptor subunit</fullName>
    </submittedName>
</protein>
<dbReference type="Gene3D" id="2.40.30.170">
    <property type="match status" value="1"/>
</dbReference>
<feature type="domain" description="Multidrug resistance protein MdtA-like alpha-helical hairpin" evidence="4">
    <location>
        <begin position="101"/>
        <end position="169"/>
    </location>
</feature>
<dbReference type="Pfam" id="PF25967">
    <property type="entry name" value="RND-MFP_C"/>
    <property type="match status" value="1"/>
</dbReference>
<dbReference type="Pfam" id="PF25917">
    <property type="entry name" value="BSH_RND"/>
    <property type="match status" value="1"/>
</dbReference>
<evidence type="ECO:0000259" key="4">
    <source>
        <dbReference type="Pfam" id="PF25876"/>
    </source>
</evidence>
<accession>A0A429V7G4</accession>
<dbReference type="GO" id="GO:0022857">
    <property type="term" value="F:transmembrane transporter activity"/>
    <property type="evidence" value="ECO:0007669"/>
    <property type="project" value="InterPro"/>
</dbReference>
<dbReference type="Pfam" id="PF25944">
    <property type="entry name" value="Beta-barrel_RND"/>
    <property type="match status" value="1"/>
</dbReference>
<evidence type="ECO:0000313" key="8">
    <source>
        <dbReference type="EMBL" id="RST29864.1"/>
    </source>
</evidence>
<dbReference type="InterPro" id="IPR058624">
    <property type="entry name" value="MdtA-like_HH"/>
</dbReference>
<proteinExistence type="inferred from homology"/>
<gene>
    <name evidence="8" type="ORF">HMF7854_02780</name>
</gene>
<reference evidence="8 9" key="1">
    <citation type="submission" date="2018-12" db="EMBL/GenBank/DDBJ databases">
        <title>Sphingomonas sp. HMF7854 Genome sequencing and assembly.</title>
        <authorList>
            <person name="Cha I."/>
            <person name="Kang H."/>
            <person name="Kim H."/>
            <person name="Kang J."/>
            <person name="Joh K."/>
        </authorList>
    </citation>
    <scope>NUCLEOTIDE SEQUENCE [LARGE SCALE GENOMIC DNA]</scope>
    <source>
        <strain evidence="8 9">HMF7854</strain>
    </source>
</reference>
<dbReference type="Gene3D" id="2.40.50.100">
    <property type="match status" value="1"/>
</dbReference>
<evidence type="ECO:0000259" key="5">
    <source>
        <dbReference type="Pfam" id="PF25917"/>
    </source>
</evidence>
<sequence>MLSRTLTIFLLAGVAAGCSGASKESSSRQRGPTQVGFVVVSPTSVPLLTQLDGRTSAFQTSEVRPQVNGIVRKRLFTEGGYVRAGQPLYQIDPSIYEAAADQASANLSAAQATASAAQTRAARYRPLAQMQAISQQDYTDAAAQARQAQAQVSQNAAALRTARINLRYTSIPAPISGHIGRSLFTVGALVTASQASPLAVIQNTDPIYVDIQQSSADMLTLRRELMVGGVSPGSTQVRLKLDDGSDYGYTGTVQFNEVTVDQTTGTVTLRARFPNPKGLLMPGMFASAIFTQAIDNNVFLVPQQAIVRDLGGKAAVFVVGPGGKAVRRVVDATRTYQSYWVVKGGLNKGDKVITQGTNGLKNGMAVRAVPASTPERLIPRAPGAGGKGGRGGGAGGGGGAGQGGGGGSAG</sequence>
<name>A0A429V7G4_9SPHN</name>
<keyword evidence="9" id="KW-1185">Reference proteome</keyword>
<evidence type="ECO:0000259" key="6">
    <source>
        <dbReference type="Pfam" id="PF25944"/>
    </source>
</evidence>
<evidence type="ECO:0000259" key="7">
    <source>
        <dbReference type="Pfam" id="PF25967"/>
    </source>
</evidence>
<dbReference type="Proteomes" id="UP000274661">
    <property type="component" value="Unassembled WGS sequence"/>
</dbReference>
<comment type="similarity">
    <text evidence="2">Belongs to the membrane fusion protein (MFP) (TC 8.A.1) family.</text>
</comment>
<feature type="compositionally biased region" description="Gly residues" evidence="3">
    <location>
        <begin position="383"/>
        <end position="410"/>
    </location>
</feature>
<evidence type="ECO:0000313" key="9">
    <source>
        <dbReference type="Proteomes" id="UP000274661"/>
    </source>
</evidence>
<feature type="region of interest" description="Disordered" evidence="3">
    <location>
        <begin position="373"/>
        <end position="410"/>
    </location>
</feature>
<evidence type="ECO:0000256" key="1">
    <source>
        <dbReference type="ARBA" id="ARBA00004196"/>
    </source>
</evidence>
<dbReference type="GO" id="GO:0030313">
    <property type="term" value="C:cell envelope"/>
    <property type="evidence" value="ECO:0007669"/>
    <property type="project" value="UniProtKB-SubCell"/>
</dbReference>